<accession>A0A6A6HJ09</accession>
<gene>
    <name evidence="8" type="ORF">EV356DRAFT_334112</name>
</gene>
<dbReference type="PROSITE" id="PS51152">
    <property type="entry name" value="NFYA_HAP2_2"/>
    <property type="match status" value="1"/>
</dbReference>
<dbReference type="InterPro" id="IPR001289">
    <property type="entry name" value="NFYA"/>
</dbReference>
<evidence type="ECO:0000313" key="8">
    <source>
        <dbReference type="EMBL" id="KAF2238027.1"/>
    </source>
</evidence>
<protein>
    <recommendedName>
        <fullName evidence="6">Transcriptional activator HAP2</fullName>
    </recommendedName>
</protein>
<sequence>MEYAQYQQPHPHNPHGHAQPHLSNAYNASSQNAGPTGPSMTSPSQPQQLHQPSQVSPILPSQNHPYSQQPQVSGPQQVHPQMGYPTQSYNMHPQYNISQTQAAAMATAAASGQHYYPMPEGSLQGPLGQDPRASPRVGGVAVKPESRRSPPQVPGQMVNQSLQSQVPMATGQALPQRRMSQSLGSPGMQSAQPGIPQRATATPQMAQPPPQAVQQHQQSPDVAASGVEESPLYVNAKQFHRILKRRMARQKLEEALRLTSKGRKPYLHESRHNHAMRRPRGPGGRFLTADEVAAMEKGAGLGSDEAVVPNSGGKRKADAIGSDGGSSTKKSKNGDPLAVSEPGRPSTSGDDEEEEEDEDDADDDS</sequence>
<keyword evidence="3 6" id="KW-0238">DNA-binding</keyword>
<feature type="compositionally biased region" description="Low complexity" evidence="7">
    <location>
        <begin position="65"/>
        <end position="81"/>
    </location>
</feature>
<evidence type="ECO:0000256" key="5">
    <source>
        <dbReference type="ARBA" id="ARBA00023242"/>
    </source>
</evidence>
<dbReference type="GO" id="GO:0003700">
    <property type="term" value="F:DNA-binding transcription factor activity"/>
    <property type="evidence" value="ECO:0007669"/>
    <property type="project" value="UniProtKB-UniRule"/>
</dbReference>
<feature type="region of interest" description="Disordered" evidence="7">
    <location>
        <begin position="256"/>
        <end position="365"/>
    </location>
</feature>
<dbReference type="EMBL" id="ML991777">
    <property type="protein sequence ID" value="KAF2238027.1"/>
    <property type="molecule type" value="Genomic_DNA"/>
</dbReference>
<evidence type="ECO:0000256" key="6">
    <source>
        <dbReference type="RuleBase" id="RU367155"/>
    </source>
</evidence>
<feature type="compositionally biased region" description="Low complexity" evidence="7">
    <location>
        <begin position="42"/>
        <end position="57"/>
    </location>
</feature>
<comment type="similarity">
    <text evidence="6">Belongs to the NFYA/HAP2 subunit family.</text>
</comment>
<feature type="region of interest" description="Disordered" evidence="7">
    <location>
        <begin position="116"/>
        <end position="227"/>
    </location>
</feature>
<comment type="subunit">
    <text evidence="6">Heterotrimer.</text>
</comment>
<evidence type="ECO:0000256" key="3">
    <source>
        <dbReference type="ARBA" id="ARBA00023125"/>
    </source>
</evidence>
<dbReference type="GO" id="GO:0003677">
    <property type="term" value="F:DNA binding"/>
    <property type="evidence" value="ECO:0007669"/>
    <property type="project" value="UniProtKB-KW"/>
</dbReference>
<dbReference type="GO" id="GO:0005634">
    <property type="term" value="C:nucleus"/>
    <property type="evidence" value="ECO:0007669"/>
    <property type="project" value="UniProtKB-SubCell"/>
</dbReference>
<dbReference type="AlphaFoldDB" id="A0A6A6HJ09"/>
<evidence type="ECO:0000313" key="9">
    <source>
        <dbReference type="Proteomes" id="UP000800092"/>
    </source>
</evidence>
<feature type="compositionally biased region" description="Acidic residues" evidence="7">
    <location>
        <begin position="349"/>
        <end position="365"/>
    </location>
</feature>
<name>A0A6A6HJ09_VIRVR</name>
<evidence type="ECO:0000256" key="4">
    <source>
        <dbReference type="ARBA" id="ARBA00023163"/>
    </source>
</evidence>
<feature type="compositionally biased region" description="Low complexity" evidence="7">
    <location>
        <begin position="196"/>
        <end position="205"/>
    </location>
</feature>
<evidence type="ECO:0000256" key="2">
    <source>
        <dbReference type="ARBA" id="ARBA00023015"/>
    </source>
</evidence>
<comment type="subcellular location">
    <subcellularLocation>
        <location evidence="1 6">Nucleus</location>
    </subcellularLocation>
</comment>
<evidence type="ECO:0000256" key="1">
    <source>
        <dbReference type="ARBA" id="ARBA00004123"/>
    </source>
</evidence>
<dbReference type="Proteomes" id="UP000800092">
    <property type="component" value="Unassembled WGS sequence"/>
</dbReference>
<comment type="function">
    <text evidence="6">Component of the sequence-specific heterotrimeric transcription factor (NF-Y) which specifically recognizes a 5'-CCAAT-3' box motif found in the promoters of its target genes.</text>
</comment>
<dbReference type="OrthoDB" id="1097733at2759"/>
<feature type="region of interest" description="Disordered" evidence="7">
    <location>
        <begin position="1"/>
        <end position="91"/>
    </location>
</feature>
<dbReference type="PANTHER" id="PTHR12632">
    <property type="entry name" value="TRANSCRIPTION FACTOR NF-Y ALPHA-RELATED"/>
    <property type="match status" value="1"/>
</dbReference>
<keyword evidence="5 6" id="KW-0539">Nucleus</keyword>
<proteinExistence type="inferred from homology"/>
<dbReference type="PRINTS" id="PR00616">
    <property type="entry name" value="CCAATSUBUNTB"/>
</dbReference>
<dbReference type="SMART" id="SM00521">
    <property type="entry name" value="CBF"/>
    <property type="match status" value="1"/>
</dbReference>
<feature type="compositionally biased region" description="Polar residues" evidence="7">
    <location>
        <begin position="157"/>
        <end position="167"/>
    </location>
</feature>
<keyword evidence="2 6" id="KW-0805">Transcription regulation</keyword>
<feature type="compositionally biased region" description="Polar residues" evidence="7">
    <location>
        <begin position="178"/>
        <end position="192"/>
    </location>
</feature>
<dbReference type="Pfam" id="PF02045">
    <property type="entry name" value="CBFB_NFYA"/>
    <property type="match status" value="1"/>
</dbReference>
<keyword evidence="9" id="KW-1185">Reference proteome</keyword>
<dbReference type="Gene3D" id="6.10.250.2430">
    <property type="match status" value="1"/>
</dbReference>
<organism evidence="8 9">
    <name type="scientific">Viridothelium virens</name>
    <name type="common">Speckled blister lichen</name>
    <name type="synonym">Trypethelium virens</name>
    <dbReference type="NCBI Taxonomy" id="1048519"/>
    <lineage>
        <taxon>Eukaryota</taxon>
        <taxon>Fungi</taxon>
        <taxon>Dikarya</taxon>
        <taxon>Ascomycota</taxon>
        <taxon>Pezizomycotina</taxon>
        <taxon>Dothideomycetes</taxon>
        <taxon>Dothideomycetes incertae sedis</taxon>
        <taxon>Trypetheliales</taxon>
        <taxon>Trypetheliaceae</taxon>
        <taxon>Viridothelium</taxon>
    </lineage>
</organism>
<keyword evidence="4 6" id="KW-0804">Transcription</keyword>
<evidence type="ECO:0000256" key="7">
    <source>
        <dbReference type="SAM" id="MobiDB-lite"/>
    </source>
</evidence>
<feature type="compositionally biased region" description="Polar residues" evidence="7">
    <location>
        <begin position="1"/>
        <end position="10"/>
    </location>
</feature>
<reference evidence="8" key="1">
    <citation type="journal article" date="2020" name="Stud. Mycol.">
        <title>101 Dothideomycetes genomes: a test case for predicting lifestyles and emergence of pathogens.</title>
        <authorList>
            <person name="Haridas S."/>
            <person name="Albert R."/>
            <person name="Binder M."/>
            <person name="Bloem J."/>
            <person name="Labutti K."/>
            <person name="Salamov A."/>
            <person name="Andreopoulos B."/>
            <person name="Baker S."/>
            <person name="Barry K."/>
            <person name="Bills G."/>
            <person name="Bluhm B."/>
            <person name="Cannon C."/>
            <person name="Castanera R."/>
            <person name="Culley D."/>
            <person name="Daum C."/>
            <person name="Ezra D."/>
            <person name="Gonzalez J."/>
            <person name="Henrissat B."/>
            <person name="Kuo A."/>
            <person name="Liang C."/>
            <person name="Lipzen A."/>
            <person name="Lutzoni F."/>
            <person name="Magnuson J."/>
            <person name="Mondo S."/>
            <person name="Nolan M."/>
            <person name="Ohm R."/>
            <person name="Pangilinan J."/>
            <person name="Park H.-J."/>
            <person name="Ramirez L."/>
            <person name="Alfaro M."/>
            <person name="Sun H."/>
            <person name="Tritt A."/>
            <person name="Yoshinaga Y."/>
            <person name="Zwiers L.-H."/>
            <person name="Turgeon B."/>
            <person name="Goodwin S."/>
            <person name="Spatafora J."/>
            <person name="Crous P."/>
            <person name="Grigoriev I."/>
        </authorList>
    </citation>
    <scope>NUCLEOTIDE SEQUENCE</scope>
    <source>
        <strain evidence="8">Tuck. ex Michener</strain>
    </source>
</reference>
<feature type="compositionally biased region" description="Polar residues" evidence="7">
    <location>
        <begin position="21"/>
        <end position="41"/>
    </location>
</feature>